<name>A0A6B8KHZ4_9HYPH</name>
<sequence>MKWSLAAGVAMAALAAGSALGADAVVTKSAPPAPPPTFWDSVTITGDIEGSTTINFANPYNGINFGRLFDDRASTPNFNQAVLTVARALDPKATGYDFGFKFQALVGEDARYLHYLGEFDYLMHTRTQFAPIEANVLAHLPWTSPVSEGGIDLKVGQFATPLGLEVITAPDNAFYSHSFIFNAGPFQHTGVLATDHVNSWLDISAGVTSGENTGLGWAGDNNNSPSILGAISMNFFDGKLLINAATHDGPENPMQLDPLMVGWPNGVVGGTPVSCGCNPNNTWRFLNDLNVTWKVTDQFTLMLDSAYYHDNGWNVNPFTLRSQGVSAYGAALYALYKINDLFKVGGRVEVFRDNNNFFIGAFPGYFDFVNVEHGYPAPSAYTAGPQNQGTTYLGLTGGVTITPELPKNPYVQNVVLRPEARWDTTLNGVAPFAGRTKNNNFTFAVDVVLPFTIK</sequence>
<proteinExistence type="predicted"/>
<protein>
    <submittedName>
        <fullName evidence="2">Outer membrane beta-barrel protein</fullName>
    </submittedName>
</protein>
<organism evidence="2 3">
    <name type="scientific">Methylocystis heyeri</name>
    <dbReference type="NCBI Taxonomy" id="391905"/>
    <lineage>
        <taxon>Bacteria</taxon>
        <taxon>Pseudomonadati</taxon>
        <taxon>Pseudomonadota</taxon>
        <taxon>Alphaproteobacteria</taxon>
        <taxon>Hyphomicrobiales</taxon>
        <taxon>Methylocystaceae</taxon>
        <taxon>Methylocystis</taxon>
    </lineage>
</organism>
<evidence type="ECO:0000313" key="2">
    <source>
        <dbReference type="EMBL" id="QGM47984.1"/>
    </source>
</evidence>
<dbReference type="Proteomes" id="UP000309061">
    <property type="component" value="Chromosome"/>
</dbReference>
<keyword evidence="3" id="KW-1185">Reference proteome</keyword>
<feature type="chain" id="PRO_5025691840" evidence="1">
    <location>
        <begin position="22"/>
        <end position="454"/>
    </location>
</feature>
<accession>A0A6B8KHZ4</accession>
<dbReference type="Pfam" id="PF07642">
    <property type="entry name" value="BBP2"/>
    <property type="match status" value="1"/>
</dbReference>
<gene>
    <name evidence="2" type="ORF">H2LOC_007110</name>
</gene>
<keyword evidence="1" id="KW-0732">Signal</keyword>
<evidence type="ECO:0000256" key="1">
    <source>
        <dbReference type="SAM" id="SignalP"/>
    </source>
</evidence>
<dbReference type="KEGG" id="mhey:H2LOC_007110"/>
<feature type="signal peptide" evidence="1">
    <location>
        <begin position="1"/>
        <end position="21"/>
    </location>
</feature>
<dbReference type="EMBL" id="CP046052">
    <property type="protein sequence ID" value="QGM47984.1"/>
    <property type="molecule type" value="Genomic_DNA"/>
</dbReference>
<dbReference type="OrthoDB" id="235878at2"/>
<dbReference type="AlphaFoldDB" id="A0A6B8KHZ4"/>
<dbReference type="InterPro" id="IPR011486">
    <property type="entry name" value="BBP2"/>
</dbReference>
<evidence type="ECO:0000313" key="3">
    <source>
        <dbReference type="Proteomes" id="UP000309061"/>
    </source>
</evidence>
<reference evidence="2 3" key="1">
    <citation type="submission" date="2019-11" db="EMBL/GenBank/DDBJ databases">
        <title>The genome sequence of Methylocystis heyeri.</title>
        <authorList>
            <person name="Oshkin I.Y."/>
            <person name="Miroshnikov K."/>
            <person name="Dedysh S.N."/>
        </authorList>
    </citation>
    <scope>NUCLEOTIDE SEQUENCE [LARGE SCALE GENOMIC DNA]</scope>
    <source>
        <strain evidence="2 3">H2</strain>
    </source>
</reference>